<sequence>MKKVTSLLFAATLAAAGLVGCSSGNETKSETPTDSSSNTEVKPETTTDSTSGDKVEIKLWLDYDNYAEALEEAIEAKYSNIDIVWEHVESTQSRTKLELDGPAGVGPDIFLQPHDTMAQSIQGNILLPLGSSLSENVKSRFIESAVETAKSGDQYYGVPISTESIALFYNKTLLEENGFDVATTFEEVKAQGDVFNNAAENKFIMRFEAGNAYTMQFFLTANGYQLFGADHTDPNAINFDSEEAIAGLEYFKSMQKYLPVPYADLTTDTVEVEFGKGTVPYVIVGPWAISEIKNTADFEWGITTIPTINGVQPLTFSGNIIASISAYTQHPDEARQVLEYMISDEGLEILYKVRGAIPALQDPTVIDGLSDDAYVMGVLEQAQFSEPMPSIPEMASFWAPAETMYRSVWEGLATPQEAATKAMSDYEQALLLVQ</sequence>
<dbReference type="PANTHER" id="PTHR30061:SF50">
    <property type="entry name" value="MALTOSE_MALTODEXTRIN-BINDING PERIPLASMIC PROTEIN"/>
    <property type="match status" value="1"/>
</dbReference>
<dbReference type="InterPro" id="IPR006061">
    <property type="entry name" value="SBP_1_CS"/>
</dbReference>
<dbReference type="Proteomes" id="UP000487649">
    <property type="component" value="Unassembled WGS sequence"/>
</dbReference>
<dbReference type="CDD" id="cd13586">
    <property type="entry name" value="PBP2_Maltose_binding_like"/>
    <property type="match status" value="1"/>
</dbReference>
<evidence type="ECO:0000313" key="9">
    <source>
        <dbReference type="Proteomes" id="UP000487649"/>
    </source>
</evidence>
<accession>A0A9X5ANG5</accession>
<dbReference type="RefSeq" id="WP_006784363.1">
    <property type="nucleotide sequence ID" value="NZ_JAMQUV010000029.1"/>
</dbReference>
<dbReference type="PROSITE" id="PS51257">
    <property type="entry name" value="PROKAR_LIPOPROTEIN"/>
    <property type="match status" value="1"/>
</dbReference>
<dbReference type="InterPro" id="IPR006059">
    <property type="entry name" value="SBP"/>
</dbReference>
<dbReference type="PRINTS" id="PR00181">
    <property type="entry name" value="MALTOSEBP"/>
</dbReference>
<dbReference type="InterPro" id="IPR006060">
    <property type="entry name" value="Maltose/Cyclodextrin-bd"/>
</dbReference>
<evidence type="ECO:0000256" key="1">
    <source>
        <dbReference type="ARBA" id="ARBA00008520"/>
    </source>
</evidence>
<keyword evidence="6" id="KW-0449">Lipoprotein</keyword>
<dbReference type="SUPFAM" id="SSF53850">
    <property type="entry name" value="Periplasmic binding protein-like II"/>
    <property type="match status" value="1"/>
</dbReference>
<feature type="signal peptide" evidence="6">
    <location>
        <begin position="1"/>
        <end position="16"/>
    </location>
</feature>
<dbReference type="GO" id="GO:0015768">
    <property type="term" value="P:maltose transport"/>
    <property type="evidence" value="ECO:0007669"/>
    <property type="project" value="TreeGrafter"/>
</dbReference>
<comment type="caution">
    <text evidence="8">The sequence shown here is derived from an EMBL/GenBank/DDBJ whole genome shotgun (WGS) entry which is preliminary data.</text>
</comment>
<evidence type="ECO:0000256" key="4">
    <source>
        <dbReference type="ARBA" id="ARBA00022729"/>
    </source>
</evidence>
<evidence type="ECO:0000256" key="5">
    <source>
        <dbReference type="ARBA" id="ARBA00030303"/>
    </source>
</evidence>
<feature type="compositionally biased region" description="Polar residues" evidence="7">
    <location>
        <begin position="22"/>
        <end position="40"/>
    </location>
</feature>
<dbReference type="PROSITE" id="PS01037">
    <property type="entry name" value="SBP_BACTERIAL_1"/>
    <property type="match status" value="1"/>
</dbReference>
<proteinExistence type="inferred from homology"/>
<organism evidence="8 9">
    <name type="scientific">Turicibacter sanguinis</name>
    <dbReference type="NCBI Taxonomy" id="154288"/>
    <lineage>
        <taxon>Bacteria</taxon>
        <taxon>Bacillati</taxon>
        <taxon>Bacillota</taxon>
        <taxon>Erysipelotrichia</taxon>
        <taxon>Erysipelotrichales</taxon>
        <taxon>Turicibacteraceae</taxon>
        <taxon>Turicibacter</taxon>
    </lineage>
</organism>
<feature type="region of interest" description="Disordered" evidence="7">
    <location>
        <begin position="21"/>
        <end position="50"/>
    </location>
</feature>
<keyword evidence="6" id="KW-1003">Cell membrane</keyword>
<evidence type="ECO:0000256" key="7">
    <source>
        <dbReference type="SAM" id="MobiDB-lite"/>
    </source>
</evidence>
<dbReference type="Pfam" id="PF13416">
    <property type="entry name" value="SBP_bac_8"/>
    <property type="match status" value="1"/>
</dbReference>
<dbReference type="AlphaFoldDB" id="A0A9X5ANG5"/>
<feature type="chain" id="PRO_5041019336" description="Maltodextrin-binding protein" evidence="6">
    <location>
        <begin position="17"/>
        <end position="434"/>
    </location>
</feature>
<dbReference type="PANTHER" id="PTHR30061">
    <property type="entry name" value="MALTOSE-BINDING PERIPLASMIC PROTEIN"/>
    <property type="match status" value="1"/>
</dbReference>
<evidence type="ECO:0000256" key="3">
    <source>
        <dbReference type="ARBA" id="ARBA00022597"/>
    </source>
</evidence>
<evidence type="ECO:0000313" key="8">
    <source>
        <dbReference type="EMBL" id="MTK21343.1"/>
    </source>
</evidence>
<keyword evidence="6" id="KW-0472">Membrane</keyword>
<evidence type="ECO:0000256" key="2">
    <source>
        <dbReference type="ARBA" id="ARBA00022448"/>
    </source>
</evidence>
<dbReference type="GO" id="GO:0055052">
    <property type="term" value="C:ATP-binding cassette (ABC) transporter complex, substrate-binding subunit-containing"/>
    <property type="evidence" value="ECO:0007669"/>
    <property type="project" value="TreeGrafter"/>
</dbReference>
<keyword evidence="4 6" id="KW-0732">Signal</keyword>
<dbReference type="GO" id="GO:0042956">
    <property type="term" value="P:maltodextrin transmembrane transport"/>
    <property type="evidence" value="ECO:0007669"/>
    <property type="project" value="TreeGrafter"/>
</dbReference>
<gene>
    <name evidence="8" type="ORF">GMA92_07910</name>
</gene>
<dbReference type="EMBL" id="WMQE01000015">
    <property type="protein sequence ID" value="MTK21343.1"/>
    <property type="molecule type" value="Genomic_DNA"/>
</dbReference>
<name>A0A9X5ANG5_9FIRM</name>
<evidence type="ECO:0000256" key="6">
    <source>
        <dbReference type="RuleBase" id="RU365005"/>
    </source>
</evidence>
<comment type="subcellular location">
    <subcellularLocation>
        <location evidence="6">Cell membrane</location>
        <topology evidence="6">Lipid-anchor</topology>
    </subcellularLocation>
</comment>
<dbReference type="GO" id="GO:0015144">
    <property type="term" value="F:carbohydrate transmembrane transporter activity"/>
    <property type="evidence" value="ECO:0007669"/>
    <property type="project" value="InterPro"/>
</dbReference>
<keyword evidence="3 6" id="KW-0762">Sugar transport</keyword>
<keyword evidence="2 6" id="KW-0813">Transport</keyword>
<reference evidence="8 9" key="1">
    <citation type="journal article" date="2019" name="Nat. Med.">
        <title>A library of human gut bacterial isolates paired with longitudinal multiomics data enables mechanistic microbiome research.</title>
        <authorList>
            <person name="Poyet M."/>
            <person name="Groussin M."/>
            <person name="Gibbons S.M."/>
            <person name="Avila-Pacheco J."/>
            <person name="Jiang X."/>
            <person name="Kearney S.M."/>
            <person name="Perrotta A.R."/>
            <person name="Berdy B."/>
            <person name="Zhao S."/>
            <person name="Lieberman T.D."/>
            <person name="Swanson P.K."/>
            <person name="Smith M."/>
            <person name="Roesemann S."/>
            <person name="Alexander J.E."/>
            <person name="Rich S.A."/>
            <person name="Livny J."/>
            <person name="Vlamakis H."/>
            <person name="Clish C."/>
            <person name="Bullock K."/>
            <person name="Deik A."/>
            <person name="Scott J."/>
            <person name="Pierce K.A."/>
            <person name="Xavier R.J."/>
            <person name="Alm E.J."/>
        </authorList>
    </citation>
    <scope>NUCLEOTIDE SEQUENCE [LARGE SCALE GENOMIC DNA]</scope>
    <source>
        <strain evidence="8 9">BIOML-A198</strain>
    </source>
</reference>
<comment type="similarity">
    <text evidence="1 6">Belongs to the bacterial solute-binding protein 1 family.</text>
</comment>
<feature type="compositionally biased region" description="Basic and acidic residues" evidence="7">
    <location>
        <begin position="41"/>
        <end position="50"/>
    </location>
</feature>
<protein>
    <recommendedName>
        <fullName evidence="5 6">Maltodextrin-binding protein</fullName>
    </recommendedName>
</protein>
<dbReference type="GO" id="GO:1901982">
    <property type="term" value="F:maltose binding"/>
    <property type="evidence" value="ECO:0007669"/>
    <property type="project" value="TreeGrafter"/>
</dbReference>
<dbReference type="Gene3D" id="3.40.190.10">
    <property type="entry name" value="Periplasmic binding protein-like II"/>
    <property type="match status" value="2"/>
</dbReference>